<dbReference type="OMA" id="FRQQHEP"/>
<reference evidence="2 3" key="1">
    <citation type="journal article" date="2013" name="PLoS Genet.">
        <title>The genome and development-dependent transcriptomes of Pyronema confluens: a window into fungal evolution.</title>
        <authorList>
            <person name="Traeger S."/>
            <person name="Altegoer F."/>
            <person name="Freitag M."/>
            <person name="Gabaldon T."/>
            <person name="Kempken F."/>
            <person name="Kumar A."/>
            <person name="Marcet-Houben M."/>
            <person name="Poggeler S."/>
            <person name="Stajich J.E."/>
            <person name="Nowrousian M."/>
        </authorList>
    </citation>
    <scope>NUCLEOTIDE SEQUENCE [LARGE SCALE GENOMIC DNA]</scope>
    <source>
        <strain evidence="3">CBS 100304</strain>
        <tissue evidence="2">Vegetative mycelium</tissue>
    </source>
</reference>
<feature type="signal peptide" evidence="1">
    <location>
        <begin position="1"/>
        <end position="18"/>
    </location>
</feature>
<organism evidence="2 3">
    <name type="scientific">Pyronema omphalodes (strain CBS 100304)</name>
    <name type="common">Pyronema confluens</name>
    <dbReference type="NCBI Taxonomy" id="1076935"/>
    <lineage>
        <taxon>Eukaryota</taxon>
        <taxon>Fungi</taxon>
        <taxon>Dikarya</taxon>
        <taxon>Ascomycota</taxon>
        <taxon>Pezizomycotina</taxon>
        <taxon>Pezizomycetes</taxon>
        <taxon>Pezizales</taxon>
        <taxon>Pyronemataceae</taxon>
        <taxon>Pyronema</taxon>
    </lineage>
</organism>
<sequence length="157" mass="16782">MQFSILLSVLALGASTLAGVLPPSEVPISRIKDRLSHLDAYRASHRLTAEQSYIIDWATSFLTSFERSEVELNALEEAALQTFGKEQARSIFVDLNGEVNSQIEVKGDAGPVCQCSSQSSYCGNGEGCSRGAAGCSPRTPGCGFLFARTCNGLCIRV</sequence>
<keyword evidence="1" id="KW-0732">Signal</keyword>
<dbReference type="NCBIfam" id="NF033852">
    <property type="entry name" value="fulvocin_rel"/>
    <property type="match status" value="1"/>
</dbReference>
<evidence type="ECO:0000313" key="3">
    <source>
        <dbReference type="Proteomes" id="UP000018144"/>
    </source>
</evidence>
<name>U4LCM6_PYROM</name>
<keyword evidence="3" id="KW-1185">Reference proteome</keyword>
<dbReference type="OrthoDB" id="10311668at2759"/>
<dbReference type="eggNOG" id="ENOG502SZ3K">
    <property type="taxonomic scope" value="Eukaryota"/>
</dbReference>
<dbReference type="AlphaFoldDB" id="U4LCM6"/>
<protein>
    <submittedName>
        <fullName evidence="2">Uncharacterized protein</fullName>
    </submittedName>
</protein>
<proteinExistence type="predicted"/>
<dbReference type="EMBL" id="HF935402">
    <property type="protein sequence ID" value="CCX08246.1"/>
    <property type="molecule type" value="Genomic_DNA"/>
</dbReference>
<evidence type="ECO:0000313" key="2">
    <source>
        <dbReference type="EMBL" id="CCX08246.1"/>
    </source>
</evidence>
<accession>U4LCM6</accession>
<gene>
    <name evidence="2" type="ORF">PCON_07839</name>
</gene>
<evidence type="ECO:0000256" key="1">
    <source>
        <dbReference type="SAM" id="SignalP"/>
    </source>
</evidence>
<feature type="chain" id="PRO_5004651329" evidence="1">
    <location>
        <begin position="19"/>
        <end position="157"/>
    </location>
</feature>
<dbReference type="Proteomes" id="UP000018144">
    <property type="component" value="Unassembled WGS sequence"/>
</dbReference>